<comment type="caution">
    <text evidence="2">The sequence shown here is derived from an EMBL/GenBank/DDBJ whole genome shotgun (WGS) entry which is preliminary data.</text>
</comment>
<sequence length="178" mass="20224">MGKFDAYKIPLKGMQGDSATYKFQLDTLFFAKIDSPEVQKGKVNVDLVVKRVSYLFELNFRIEGLVWIPCDRCLDDMEQPIEASSKLMVKMGREYAEENDLIVVPEEAGEINVAWFMYEFIALAVPMKHIHAPGKCNKIVTGKLHKHLKTDDSEEDNEETDMSGEIEDMGNIEAGIEE</sequence>
<dbReference type="AlphaFoldDB" id="A0A5J4Q730"/>
<feature type="region of interest" description="Disordered" evidence="1">
    <location>
        <begin position="148"/>
        <end position="178"/>
    </location>
</feature>
<reference evidence="2" key="1">
    <citation type="submission" date="2019-03" db="EMBL/GenBank/DDBJ databases">
        <title>Single cell metagenomics reveals metabolic interactions within the superorganism composed of flagellate Streblomastix strix and complex community of Bacteroidetes bacteria on its surface.</title>
        <authorList>
            <person name="Treitli S.C."/>
            <person name="Kolisko M."/>
            <person name="Husnik F."/>
            <person name="Keeling P."/>
            <person name="Hampl V."/>
        </authorList>
    </citation>
    <scope>NUCLEOTIDE SEQUENCE</scope>
    <source>
        <strain evidence="2">STM</strain>
    </source>
</reference>
<evidence type="ECO:0000256" key="1">
    <source>
        <dbReference type="SAM" id="MobiDB-lite"/>
    </source>
</evidence>
<accession>A0A5J4Q730</accession>
<feature type="compositionally biased region" description="Acidic residues" evidence="1">
    <location>
        <begin position="152"/>
        <end position="178"/>
    </location>
</feature>
<evidence type="ECO:0000313" key="2">
    <source>
        <dbReference type="EMBL" id="KAA6317575.1"/>
    </source>
</evidence>
<evidence type="ECO:0008006" key="3">
    <source>
        <dbReference type="Google" id="ProtNLM"/>
    </source>
</evidence>
<proteinExistence type="predicted"/>
<dbReference type="Pfam" id="PF02620">
    <property type="entry name" value="YceD"/>
    <property type="match status" value="1"/>
</dbReference>
<dbReference type="EMBL" id="SNRY01004477">
    <property type="protein sequence ID" value="KAA6317575.1"/>
    <property type="molecule type" value="Genomic_DNA"/>
</dbReference>
<dbReference type="InterPro" id="IPR003772">
    <property type="entry name" value="YceD"/>
</dbReference>
<protein>
    <recommendedName>
        <fullName evidence="3">DUF177 domain-containing protein</fullName>
    </recommendedName>
</protein>
<organism evidence="2">
    <name type="scientific">termite gut metagenome</name>
    <dbReference type="NCBI Taxonomy" id="433724"/>
    <lineage>
        <taxon>unclassified sequences</taxon>
        <taxon>metagenomes</taxon>
        <taxon>organismal metagenomes</taxon>
    </lineage>
</organism>
<gene>
    <name evidence="2" type="ORF">EZS27_032289</name>
</gene>
<name>A0A5J4Q730_9ZZZZ</name>